<dbReference type="Proteomes" id="UP000218831">
    <property type="component" value="Unassembled WGS sequence"/>
</dbReference>
<evidence type="ECO:0008006" key="4">
    <source>
        <dbReference type="Google" id="ProtNLM"/>
    </source>
</evidence>
<keyword evidence="3" id="KW-1185">Reference proteome</keyword>
<accession>A0A2A2G822</accession>
<keyword evidence="1" id="KW-0732">Signal</keyword>
<dbReference type="NCBIfam" id="TIGR01200">
    <property type="entry name" value="GLPGLI"/>
    <property type="match status" value="1"/>
</dbReference>
<dbReference type="Pfam" id="PF09697">
    <property type="entry name" value="Porph_ging"/>
    <property type="match status" value="1"/>
</dbReference>
<sequence>MIKYLFFITLLISQNVQAQQNITNSDPFNGFVVYQQNIKMSTTAINNDTLKFNRQRSIFSWNLYSSTDRLQKAKQEYPTAKVVKVPGATDGRGQITLFDTVKDSMYSRMNMINIQKLFLLKEKASQLDWVIADSSKMVGNYSTQKATTHFRGRNYTVWFSPEIPVPFGPWKLHGLPGLILQAYDESGNINFSAIEVTLKNVSTIDPIPLTGKEEVITLVEYKNIIDNFDKLHKQAVLKTVRPYVSKEDLANMTFDLPNIELMESFEDPTNQ</sequence>
<evidence type="ECO:0000256" key="1">
    <source>
        <dbReference type="SAM" id="SignalP"/>
    </source>
</evidence>
<gene>
    <name evidence="2" type="ORF">CK503_13885</name>
</gene>
<feature type="chain" id="PRO_5013330837" description="GLPGLI family protein" evidence="1">
    <location>
        <begin position="19"/>
        <end position="271"/>
    </location>
</feature>
<evidence type="ECO:0000313" key="3">
    <source>
        <dbReference type="Proteomes" id="UP000218831"/>
    </source>
</evidence>
<dbReference type="RefSeq" id="WP_095607429.1">
    <property type="nucleotide sequence ID" value="NZ_NSKE01000011.1"/>
</dbReference>
<proteinExistence type="predicted"/>
<dbReference type="InterPro" id="IPR005901">
    <property type="entry name" value="GLPGLI"/>
</dbReference>
<dbReference type="AlphaFoldDB" id="A0A2A2G822"/>
<organism evidence="2 3">
    <name type="scientific">Fodinibius salipaludis</name>
    <dbReference type="NCBI Taxonomy" id="2032627"/>
    <lineage>
        <taxon>Bacteria</taxon>
        <taxon>Pseudomonadati</taxon>
        <taxon>Balneolota</taxon>
        <taxon>Balneolia</taxon>
        <taxon>Balneolales</taxon>
        <taxon>Balneolaceae</taxon>
        <taxon>Fodinibius</taxon>
    </lineage>
</organism>
<dbReference type="EMBL" id="NSKE01000011">
    <property type="protein sequence ID" value="PAU93009.1"/>
    <property type="molecule type" value="Genomic_DNA"/>
</dbReference>
<protein>
    <recommendedName>
        <fullName evidence="4">GLPGLI family protein</fullName>
    </recommendedName>
</protein>
<name>A0A2A2G822_9BACT</name>
<dbReference type="OrthoDB" id="1440774at2"/>
<reference evidence="2 3" key="1">
    <citation type="submission" date="2017-08" db="EMBL/GenBank/DDBJ databases">
        <title>Aliifodinibius alkalisoli sp. nov., isolated from saline alkaline soil.</title>
        <authorList>
            <person name="Liu D."/>
            <person name="Zhang G."/>
        </authorList>
    </citation>
    <scope>NUCLEOTIDE SEQUENCE [LARGE SCALE GENOMIC DNA]</scope>
    <source>
        <strain evidence="2 3">WN023</strain>
    </source>
</reference>
<feature type="signal peptide" evidence="1">
    <location>
        <begin position="1"/>
        <end position="18"/>
    </location>
</feature>
<comment type="caution">
    <text evidence="2">The sequence shown here is derived from an EMBL/GenBank/DDBJ whole genome shotgun (WGS) entry which is preliminary data.</text>
</comment>
<evidence type="ECO:0000313" key="2">
    <source>
        <dbReference type="EMBL" id="PAU93009.1"/>
    </source>
</evidence>